<feature type="compositionally biased region" description="Polar residues" evidence="1">
    <location>
        <begin position="19"/>
        <end position="34"/>
    </location>
</feature>
<dbReference type="OMA" id="SPYDWHE"/>
<keyword evidence="2" id="KW-0812">Transmembrane</keyword>
<evidence type="ECO:0000313" key="4">
    <source>
        <dbReference type="Proteomes" id="UP000054270"/>
    </source>
</evidence>
<dbReference type="STRING" id="945553.A0A0D2PEE6"/>
<feature type="region of interest" description="Disordered" evidence="1">
    <location>
        <begin position="289"/>
        <end position="332"/>
    </location>
</feature>
<feature type="compositionally biased region" description="Low complexity" evidence="1">
    <location>
        <begin position="90"/>
        <end position="119"/>
    </location>
</feature>
<keyword evidence="2" id="KW-1133">Transmembrane helix</keyword>
<feature type="compositionally biased region" description="Basic and acidic residues" evidence="1">
    <location>
        <begin position="316"/>
        <end position="327"/>
    </location>
</feature>
<feature type="region of interest" description="Disordered" evidence="1">
    <location>
        <begin position="1"/>
        <end position="126"/>
    </location>
</feature>
<feature type="compositionally biased region" description="Polar residues" evidence="1">
    <location>
        <begin position="422"/>
        <end position="434"/>
    </location>
</feature>
<sequence>MQPIQKQRGQVSRHVSAASVDTNASAIAESTISLGLSRFPEPPSSIPSTPIRPNFTGNSPASSLRSFARPSAPPVVPLRNFKPQEQGNLSTSSTPSSSSSPSFKPTTSSSDPAQPSSASRIISASDWHDGASSIDVDAAEDRLLPTSFITSLLQENQQLRKSKRGSYGSDAFSGISEMTYPPLVGNRPPITSSSSRPPPSSYTLPQNRMSGDSETLHSLQGHPSIVSTASVAKVYPGNRVSVVGVAAATLHSMSDSSQMSTTRDSDTLGGSTKGYQRKLSTAYESGDETADYKAFNPPYNQPAPGGAQRRLLQESARQDPYSRDSLHSHQSAAPSFISRISGLSLRRVFNWRKAKPLPPVPKIPGISLAEENAHRKDEETTPLPDLVNRAGVLRDFLDRGQHPHHSVSSYHVLPAGFDPSSPRETLQTETGKQGYSNNSYTSYTSQLSPLHRQSASLPVNSSSRDSPRSSRRKRLWIIGTIIGILVLAAIGIGIGLTVGKKKTPASNCPGNFVGSMCNIDATCVCTSSSGCNGLAQGIINLLPTVNQAFDVNITATLAYSSIWIMQGSPTTRSCNSQAILLDVGTVLGQENNPNRTQWTQAALLWNAIQTQDMTSAQNLQNSVKALPWGNIASSDGPVGADPAFSITSSGFIFNFASQSLSQPTGSFISLGQPSNAQIAEVSANANATLNRMYTYAQASATQRKTALKQYWASVLLRRPEDLAVFKAAISISPIMLPFNASSLPIRNLYVTSPLNSFPPPLSCFPGLSAPLEQAINTVESTVFGLPASPNATQFDPQCYPDRPVYGVLDILRLRLPFLDSQTGVNRQAVVLSRDASSRAIVYNGDIFSSISNITASPGPISSSQLNPLQYGTLTLSDHVILQYLTSISNINTANSLIQFVLNTTNAVPVPPDVTSPLFQSLSSLPSLEVAVFGSIQPSDLTSTVSPFTNPSNSLFFGSDAGSALRNWTINSSSGSIIWTQNATSPLIVHDKSLDPNTSISQVWNAAALGITFNVTTISLSNVTLSLQATNSFSSQ</sequence>
<feature type="compositionally biased region" description="Low complexity" evidence="1">
    <location>
        <begin position="187"/>
        <end position="205"/>
    </location>
</feature>
<feature type="region of interest" description="Disordered" evidence="1">
    <location>
        <begin position="404"/>
        <end position="438"/>
    </location>
</feature>
<name>A0A0D2PEE6_HYPSF</name>
<organism evidence="3 4">
    <name type="scientific">Hypholoma sublateritium (strain FD-334 SS-4)</name>
    <dbReference type="NCBI Taxonomy" id="945553"/>
    <lineage>
        <taxon>Eukaryota</taxon>
        <taxon>Fungi</taxon>
        <taxon>Dikarya</taxon>
        <taxon>Basidiomycota</taxon>
        <taxon>Agaricomycotina</taxon>
        <taxon>Agaricomycetes</taxon>
        <taxon>Agaricomycetidae</taxon>
        <taxon>Agaricales</taxon>
        <taxon>Agaricineae</taxon>
        <taxon>Strophariaceae</taxon>
        <taxon>Hypholoma</taxon>
    </lineage>
</organism>
<feature type="region of interest" description="Disordered" evidence="1">
    <location>
        <begin position="252"/>
        <end position="277"/>
    </location>
</feature>
<protein>
    <submittedName>
        <fullName evidence="3">Uncharacterized protein</fullName>
    </submittedName>
</protein>
<dbReference type="EMBL" id="KN817519">
    <property type="protein sequence ID" value="KJA29139.1"/>
    <property type="molecule type" value="Genomic_DNA"/>
</dbReference>
<keyword evidence="4" id="KW-1185">Reference proteome</keyword>
<feature type="compositionally biased region" description="Polar residues" evidence="1">
    <location>
        <begin position="1"/>
        <end position="10"/>
    </location>
</feature>
<feature type="region of interest" description="Disordered" evidence="1">
    <location>
        <begin position="157"/>
        <end position="219"/>
    </location>
</feature>
<feature type="compositionally biased region" description="Polar residues" evidence="1">
    <location>
        <begin position="55"/>
        <end position="65"/>
    </location>
</feature>
<keyword evidence="2" id="KW-0472">Membrane</keyword>
<feature type="transmembrane region" description="Helical" evidence="2">
    <location>
        <begin position="475"/>
        <end position="498"/>
    </location>
</feature>
<evidence type="ECO:0000256" key="2">
    <source>
        <dbReference type="SAM" id="Phobius"/>
    </source>
</evidence>
<dbReference type="AlphaFoldDB" id="A0A0D2PEE6"/>
<evidence type="ECO:0000256" key="1">
    <source>
        <dbReference type="SAM" id="MobiDB-lite"/>
    </source>
</evidence>
<feature type="compositionally biased region" description="Polar residues" evidence="1">
    <location>
        <begin position="206"/>
        <end position="218"/>
    </location>
</feature>
<accession>A0A0D2PEE6</accession>
<dbReference type="Proteomes" id="UP000054270">
    <property type="component" value="Unassembled WGS sequence"/>
</dbReference>
<evidence type="ECO:0000313" key="3">
    <source>
        <dbReference type="EMBL" id="KJA29139.1"/>
    </source>
</evidence>
<dbReference type="OrthoDB" id="5595612at2759"/>
<gene>
    <name evidence="3" type="ORF">HYPSUDRAFT_153942</name>
</gene>
<proteinExistence type="predicted"/>
<reference evidence="4" key="1">
    <citation type="submission" date="2014-04" db="EMBL/GenBank/DDBJ databases">
        <title>Evolutionary Origins and Diversification of the Mycorrhizal Mutualists.</title>
        <authorList>
            <consortium name="DOE Joint Genome Institute"/>
            <consortium name="Mycorrhizal Genomics Consortium"/>
            <person name="Kohler A."/>
            <person name="Kuo A."/>
            <person name="Nagy L.G."/>
            <person name="Floudas D."/>
            <person name="Copeland A."/>
            <person name="Barry K.W."/>
            <person name="Cichocki N."/>
            <person name="Veneault-Fourrey C."/>
            <person name="LaButti K."/>
            <person name="Lindquist E.A."/>
            <person name="Lipzen A."/>
            <person name="Lundell T."/>
            <person name="Morin E."/>
            <person name="Murat C."/>
            <person name="Riley R."/>
            <person name="Ohm R."/>
            <person name="Sun H."/>
            <person name="Tunlid A."/>
            <person name="Henrissat B."/>
            <person name="Grigoriev I.V."/>
            <person name="Hibbett D.S."/>
            <person name="Martin F."/>
        </authorList>
    </citation>
    <scope>NUCLEOTIDE SEQUENCE [LARGE SCALE GENOMIC DNA]</scope>
    <source>
        <strain evidence="4">FD-334 SS-4</strain>
    </source>
</reference>